<dbReference type="GO" id="GO:0005886">
    <property type="term" value="C:plasma membrane"/>
    <property type="evidence" value="ECO:0007669"/>
    <property type="project" value="UniProtKB-SubCell"/>
</dbReference>
<feature type="transmembrane region" description="Helical" evidence="8">
    <location>
        <begin position="7"/>
        <end position="26"/>
    </location>
</feature>
<dbReference type="InterPro" id="IPR050297">
    <property type="entry name" value="LipidA_mod_glycosyltrf_83"/>
</dbReference>
<feature type="transmembrane region" description="Helical" evidence="8">
    <location>
        <begin position="354"/>
        <end position="372"/>
    </location>
</feature>
<feature type="transmembrane region" description="Helical" evidence="8">
    <location>
        <begin position="277"/>
        <end position="294"/>
    </location>
</feature>
<keyword evidence="3" id="KW-0328">Glycosyltransferase</keyword>
<accession>A0A1F7Z2I9</accession>
<feature type="transmembrane region" description="Helical" evidence="8">
    <location>
        <begin position="139"/>
        <end position="159"/>
    </location>
</feature>
<feature type="domain" description="Glycosyltransferase RgtA/B/C/D-like" evidence="9">
    <location>
        <begin position="70"/>
        <end position="222"/>
    </location>
</feature>
<proteinExistence type="predicted"/>
<keyword evidence="6 8" id="KW-1133">Transmembrane helix</keyword>
<evidence type="ECO:0000256" key="8">
    <source>
        <dbReference type="SAM" id="Phobius"/>
    </source>
</evidence>
<keyword evidence="4" id="KW-0808">Transferase</keyword>
<dbReference type="PANTHER" id="PTHR33908:SF11">
    <property type="entry name" value="MEMBRANE PROTEIN"/>
    <property type="match status" value="1"/>
</dbReference>
<dbReference type="STRING" id="1802505.A3D01_02690"/>
<evidence type="ECO:0000256" key="5">
    <source>
        <dbReference type="ARBA" id="ARBA00022692"/>
    </source>
</evidence>
<dbReference type="InterPro" id="IPR038731">
    <property type="entry name" value="RgtA/B/C-like"/>
</dbReference>
<dbReference type="Proteomes" id="UP000177169">
    <property type="component" value="Unassembled WGS sequence"/>
</dbReference>
<dbReference type="AlphaFoldDB" id="A0A1F7Z2I9"/>
<organism evidence="10 11">
    <name type="scientific">Candidatus Woesebacteria bacterium RIFCSPHIGHO2_02_FULL_39_13</name>
    <dbReference type="NCBI Taxonomy" id="1802505"/>
    <lineage>
        <taxon>Bacteria</taxon>
        <taxon>Candidatus Woeseibacteriota</taxon>
    </lineage>
</organism>
<gene>
    <name evidence="10" type="ORF">A3D01_02690</name>
</gene>
<feature type="transmembrane region" description="Helical" evidence="8">
    <location>
        <begin position="166"/>
        <end position="199"/>
    </location>
</feature>
<evidence type="ECO:0000313" key="11">
    <source>
        <dbReference type="Proteomes" id="UP000177169"/>
    </source>
</evidence>
<protein>
    <recommendedName>
        <fullName evidence="9">Glycosyltransferase RgtA/B/C/D-like domain-containing protein</fullName>
    </recommendedName>
</protein>
<feature type="transmembrane region" description="Helical" evidence="8">
    <location>
        <begin position="116"/>
        <end position="133"/>
    </location>
</feature>
<evidence type="ECO:0000259" key="9">
    <source>
        <dbReference type="Pfam" id="PF13231"/>
    </source>
</evidence>
<dbReference type="GO" id="GO:0009103">
    <property type="term" value="P:lipopolysaccharide biosynthetic process"/>
    <property type="evidence" value="ECO:0007669"/>
    <property type="project" value="UniProtKB-ARBA"/>
</dbReference>
<sequence>MKIRYDLRRNCLILIILILGLFLRLYKAQELFLYGHDHDLAGWFVRDVVENMHFRLIGQETSTQGIFIGPVYYYLLVPFYLLSGMDPIGGVILVTFLGLISIWSVYWIFSKIFDKNTGLIGAFIYATSFYLVFNDREVVPTMPVILWTLWLLYAIHLLLKRNIGRGLILSGILIGLIWNLNFALILTVPLLVVALLLQGKKFDKFVIIPGALTLLGTLLPLLLFEVKHGFIQTKAFFVALTTPQRDIFSGSEKLQRVIHLASKNISGFLWGDVGINYTWAAITILLIFLFLTIKKIIKREWIILFSLWIITYVVFFSLYSKAVSEYYLNGITVIWITLLSLFLSYLFSLKKYKILGIICLSIFLISNVYRILSVHVNKSGYVYRKELVKEIKADARLHSYPCVAVSYITNPGYDLGYRYFFYLENMHVNKPNSGSPVYTIVFPLNENLFPAGKTFGALGLIYPDYGKYDGGQVTISCSGANSNLTDPMFGFTK</sequence>
<evidence type="ECO:0000256" key="4">
    <source>
        <dbReference type="ARBA" id="ARBA00022679"/>
    </source>
</evidence>
<dbReference type="EMBL" id="MGGR01000013">
    <property type="protein sequence ID" value="OGM33853.1"/>
    <property type="molecule type" value="Genomic_DNA"/>
</dbReference>
<keyword evidence="2" id="KW-1003">Cell membrane</keyword>
<feature type="transmembrane region" description="Helical" evidence="8">
    <location>
        <begin position="326"/>
        <end position="347"/>
    </location>
</feature>
<dbReference type="PANTHER" id="PTHR33908">
    <property type="entry name" value="MANNOSYLTRANSFERASE YKCB-RELATED"/>
    <property type="match status" value="1"/>
</dbReference>
<name>A0A1F7Z2I9_9BACT</name>
<feature type="transmembrane region" description="Helical" evidence="8">
    <location>
        <begin position="205"/>
        <end position="224"/>
    </location>
</feature>
<dbReference type="Pfam" id="PF13231">
    <property type="entry name" value="PMT_2"/>
    <property type="match status" value="1"/>
</dbReference>
<keyword evidence="5 8" id="KW-0812">Transmembrane</keyword>
<evidence type="ECO:0000256" key="7">
    <source>
        <dbReference type="ARBA" id="ARBA00023136"/>
    </source>
</evidence>
<feature type="transmembrane region" description="Helical" evidence="8">
    <location>
        <begin position="88"/>
        <end position="109"/>
    </location>
</feature>
<feature type="transmembrane region" description="Helical" evidence="8">
    <location>
        <begin position="301"/>
        <end position="320"/>
    </location>
</feature>
<evidence type="ECO:0000313" key="10">
    <source>
        <dbReference type="EMBL" id="OGM33853.1"/>
    </source>
</evidence>
<reference evidence="10 11" key="1">
    <citation type="journal article" date="2016" name="Nat. Commun.">
        <title>Thousands of microbial genomes shed light on interconnected biogeochemical processes in an aquifer system.</title>
        <authorList>
            <person name="Anantharaman K."/>
            <person name="Brown C.T."/>
            <person name="Hug L.A."/>
            <person name="Sharon I."/>
            <person name="Castelle C.J."/>
            <person name="Probst A.J."/>
            <person name="Thomas B.C."/>
            <person name="Singh A."/>
            <person name="Wilkins M.J."/>
            <person name="Karaoz U."/>
            <person name="Brodie E.L."/>
            <person name="Williams K.H."/>
            <person name="Hubbard S.S."/>
            <person name="Banfield J.F."/>
        </authorList>
    </citation>
    <scope>NUCLEOTIDE SEQUENCE [LARGE SCALE GENOMIC DNA]</scope>
</reference>
<evidence type="ECO:0000256" key="6">
    <source>
        <dbReference type="ARBA" id="ARBA00022989"/>
    </source>
</evidence>
<evidence type="ECO:0000256" key="2">
    <source>
        <dbReference type="ARBA" id="ARBA00022475"/>
    </source>
</evidence>
<dbReference type="GO" id="GO:0016763">
    <property type="term" value="F:pentosyltransferase activity"/>
    <property type="evidence" value="ECO:0007669"/>
    <property type="project" value="TreeGrafter"/>
</dbReference>
<comment type="caution">
    <text evidence="10">The sequence shown here is derived from an EMBL/GenBank/DDBJ whole genome shotgun (WGS) entry which is preliminary data.</text>
</comment>
<comment type="subcellular location">
    <subcellularLocation>
        <location evidence="1">Cell membrane</location>
        <topology evidence="1">Multi-pass membrane protein</topology>
    </subcellularLocation>
</comment>
<evidence type="ECO:0000256" key="3">
    <source>
        <dbReference type="ARBA" id="ARBA00022676"/>
    </source>
</evidence>
<evidence type="ECO:0000256" key="1">
    <source>
        <dbReference type="ARBA" id="ARBA00004651"/>
    </source>
</evidence>
<keyword evidence="7 8" id="KW-0472">Membrane</keyword>